<comment type="caution">
    <text evidence="2">The sequence shown here is derived from an EMBL/GenBank/DDBJ whole genome shotgun (WGS) entry which is preliminary data.</text>
</comment>
<dbReference type="PANTHER" id="PTHR34580:SF1">
    <property type="entry name" value="PROTEIN PAFC"/>
    <property type="match status" value="1"/>
</dbReference>
<organism evidence="2 3">
    <name type="scientific">Gilliamella apis</name>
    <dbReference type="NCBI Taxonomy" id="1970738"/>
    <lineage>
        <taxon>Bacteria</taxon>
        <taxon>Pseudomonadati</taxon>
        <taxon>Pseudomonadota</taxon>
        <taxon>Gammaproteobacteria</taxon>
        <taxon>Orbales</taxon>
        <taxon>Orbaceae</taxon>
        <taxon>Gilliamella</taxon>
    </lineage>
</organism>
<accession>A0A2V4DP29</accession>
<name>A0A2V4DP29_9GAMM</name>
<evidence type="ECO:0000259" key="1">
    <source>
        <dbReference type="Pfam" id="PF25583"/>
    </source>
</evidence>
<dbReference type="OrthoDB" id="5417724at2"/>
<dbReference type="EMBL" id="QGLO01000004">
    <property type="protein sequence ID" value="PXY91895.1"/>
    <property type="molecule type" value="Genomic_DNA"/>
</dbReference>
<dbReference type="Proteomes" id="UP000247673">
    <property type="component" value="Unassembled WGS sequence"/>
</dbReference>
<dbReference type="InterPro" id="IPR057727">
    <property type="entry name" value="WCX_dom"/>
</dbReference>
<feature type="domain" description="WCX" evidence="1">
    <location>
        <begin position="249"/>
        <end position="308"/>
    </location>
</feature>
<dbReference type="AlphaFoldDB" id="A0A2V4DP29"/>
<evidence type="ECO:0000313" key="3">
    <source>
        <dbReference type="Proteomes" id="UP000247673"/>
    </source>
</evidence>
<dbReference type="InterPro" id="IPR051534">
    <property type="entry name" value="CBASS_pafABC_assoc_protein"/>
</dbReference>
<sequence>MAIKHDQDSSSGQKLLRMYQILFSEDKCHYQSELSKLLNCSAQTIMRLANEIEQSSPSCFQTGLDRGRRWYRLQAKHHNMLGLDYQELHYLSLCQEISKGFIPEDISKRLDQTILKLSTLLLELDSEKLPYTNKPIAFFSKGKIDYSTHDSIVETLLTCINSQYFCHLHYLSDRNPNGKNHYFIPKKLIAMNNALYVYGASTNNVGKDIINTMCLAIHRIKKLDLIKQQICIAIPDPNPNTFGLPWHEPRTFTIQFRKDVSNYIKERVWAEQQKIEELDNGDIALTITTCSEPELMAWIRSFGEKASVSSLVNL</sequence>
<dbReference type="PANTHER" id="PTHR34580">
    <property type="match status" value="1"/>
</dbReference>
<keyword evidence="3" id="KW-1185">Reference proteome</keyword>
<evidence type="ECO:0000313" key="2">
    <source>
        <dbReference type="EMBL" id="PXY91895.1"/>
    </source>
</evidence>
<proteinExistence type="predicted"/>
<dbReference type="RefSeq" id="WP_110447811.1">
    <property type="nucleotide sequence ID" value="NZ_CP132381.1"/>
</dbReference>
<protein>
    <submittedName>
        <fullName evidence="2">WYL domain-containing protein</fullName>
    </submittedName>
</protein>
<reference evidence="2 3" key="1">
    <citation type="submission" date="2018-05" db="EMBL/GenBank/DDBJ databases">
        <title>Reference genomes for bee gut microbiota database.</title>
        <authorList>
            <person name="Ellegaard K.M."/>
        </authorList>
    </citation>
    <scope>NUCLEOTIDE SEQUENCE [LARGE SCALE GENOMIC DNA]</scope>
    <source>
        <strain evidence="2 3">ESL0172</strain>
    </source>
</reference>
<gene>
    <name evidence="2" type="ORF">DKK78_06170</name>
</gene>
<dbReference type="Pfam" id="PF25583">
    <property type="entry name" value="WCX"/>
    <property type="match status" value="1"/>
</dbReference>